<dbReference type="AlphaFoldDB" id="A0A183UI02"/>
<evidence type="ECO:0000313" key="10">
    <source>
        <dbReference type="EMBL" id="VDM39443.1"/>
    </source>
</evidence>
<dbReference type="InterPro" id="IPR035965">
    <property type="entry name" value="PAS-like_dom_sf"/>
</dbReference>
<dbReference type="Pfam" id="PF00989">
    <property type="entry name" value="PAS"/>
    <property type="match status" value="1"/>
</dbReference>
<feature type="region of interest" description="Disordered" evidence="7">
    <location>
        <begin position="22"/>
        <end position="58"/>
    </location>
</feature>
<dbReference type="Pfam" id="PF14598">
    <property type="entry name" value="PAS_11"/>
    <property type="match status" value="1"/>
</dbReference>
<proteinExistence type="predicted"/>
<name>A0A183UI02_TOXCA</name>
<keyword evidence="4" id="KW-0238">DNA-binding</keyword>
<feature type="compositionally biased region" description="Basic and acidic residues" evidence="7">
    <location>
        <begin position="27"/>
        <end position="39"/>
    </location>
</feature>
<dbReference type="Proteomes" id="UP000050794">
    <property type="component" value="Unassembled WGS sequence"/>
</dbReference>
<organism evidence="11 12">
    <name type="scientific">Toxocara canis</name>
    <name type="common">Canine roundworm</name>
    <dbReference type="NCBI Taxonomy" id="6265"/>
    <lineage>
        <taxon>Eukaryota</taxon>
        <taxon>Metazoa</taxon>
        <taxon>Ecdysozoa</taxon>
        <taxon>Nematoda</taxon>
        <taxon>Chromadorea</taxon>
        <taxon>Rhabditida</taxon>
        <taxon>Spirurina</taxon>
        <taxon>Ascaridomorpha</taxon>
        <taxon>Ascaridoidea</taxon>
        <taxon>Toxocaridae</taxon>
        <taxon>Toxocara</taxon>
    </lineage>
</organism>
<dbReference type="CDD" id="cd00130">
    <property type="entry name" value="PAS"/>
    <property type="match status" value="1"/>
</dbReference>
<keyword evidence="3" id="KW-0805">Transcription regulation</keyword>
<reference evidence="12" key="1">
    <citation type="submission" date="2016-06" db="UniProtKB">
        <authorList>
            <consortium name="WormBaseParasite"/>
        </authorList>
    </citation>
    <scope>IDENTIFICATION</scope>
</reference>
<dbReference type="GO" id="GO:0045944">
    <property type="term" value="P:positive regulation of transcription by RNA polymerase II"/>
    <property type="evidence" value="ECO:0007669"/>
    <property type="project" value="UniProtKB-ARBA"/>
</dbReference>
<dbReference type="GO" id="GO:0003700">
    <property type="term" value="F:DNA-binding transcription factor activity"/>
    <property type="evidence" value="ECO:0007669"/>
    <property type="project" value="InterPro"/>
</dbReference>
<dbReference type="InterPro" id="IPR001067">
    <property type="entry name" value="Nuc_translocat"/>
</dbReference>
<keyword evidence="5" id="KW-0804">Transcription</keyword>
<dbReference type="SMART" id="SM00353">
    <property type="entry name" value="HLH"/>
    <property type="match status" value="1"/>
</dbReference>
<dbReference type="PROSITE" id="PS50112">
    <property type="entry name" value="PAS"/>
    <property type="match status" value="1"/>
</dbReference>
<dbReference type="InterPro" id="IPR011598">
    <property type="entry name" value="bHLH_dom"/>
</dbReference>
<dbReference type="GO" id="GO:0005634">
    <property type="term" value="C:nucleus"/>
    <property type="evidence" value="ECO:0007669"/>
    <property type="project" value="UniProtKB-SubCell"/>
</dbReference>
<feature type="domain" description="BHLH" evidence="9">
    <location>
        <begin position="47"/>
        <end position="98"/>
    </location>
</feature>
<dbReference type="GO" id="GO:0005737">
    <property type="term" value="C:cytoplasm"/>
    <property type="evidence" value="ECO:0007669"/>
    <property type="project" value="InterPro"/>
</dbReference>
<keyword evidence="6" id="KW-0539">Nucleus</keyword>
<dbReference type="PRINTS" id="PR00785">
    <property type="entry name" value="NCTRNSLOCATR"/>
</dbReference>
<comment type="subcellular location">
    <subcellularLocation>
        <location evidence="1">Nucleus</location>
    </subcellularLocation>
</comment>
<dbReference type="EMBL" id="UYWY01019830">
    <property type="protein sequence ID" value="VDM39443.1"/>
    <property type="molecule type" value="Genomic_DNA"/>
</dbReference>
<dbReference type="InterPro" id="IPR000014">
    <property type="entry name" value="PAS"/>
</dbReference>
<evidence type="ECO:0000259" key="8">
    <source>
        <dbReference type="PROSITE" id="PS50112"/>
    </source>
</evidence>
<sequence length="472" mass="54042">MLPLTWEGIILERLNSHSSMAGFAQQAHRDDEEWEDGSRRSPTRSRASTSNHSEIEKRRRDRMNELISELSALVPAAFKRKLDKLSVLRLALQHINSISSPVYICSTGDRELDYSGSTKHLPLSELLFLLEKCIDSFVVVTDLDSGNILYASDTVAENMSISAEEIKSRNWFDLLHPDDMQAFKNEMMTFFIESNISGDMNAGYCKFFLWLLRERLYLQTFNHLENELTGHKANLGTPTNTNAYCKFRCCGFLRKSSTPVAVLLLIKSDDEFHFRLFSDIFHTDCLAPVITISFMRVTYWMFHTITNKVYYVRLVKFAEIVQFYEDASRIRVAKHSTISCRLGGQLRAANNSVFSVVRSNEAREASYRLRCESEHCIMVDSLWRPFVNPWTSEMQFINIMHSTRSFSLEPAYWKYIVLMKKLAIVFSALRNDEELDAAQSTLKQLLSGKRGAGSSSVVPILGAARFGDSIEK</sequence>
<reference evidence="10 11" key="2">
    <citation type="submission" date="2018-11" db="EMBL/GenBank/DDBJ databases">
        <authorList>
            <consortium name="Pathogen Informatics"/>
        </authorList>
    </citation>
    <scope>NUCLEOTIDE SEQUENCE [LARGE SCALE GENOMIC DNA]</scope>
</reference>
<dbReference type="GO" id="GO:0005667">
    <property type="term" value="C:transcription regulator complex"/>
    <property type="evidence" value="ECO:0007669"/>
    <property type="project" value="InterPro"/>
</dbReference>
<evidence type="ECO:0000256" key="6">
    <source>
        <dbReference type="ARBA" id="ARBA00023242"/>
    </source>
</evidence>
<keyword evidence="11" id="KW-1185">Reference proteome</keyword>
<dbReference type="SMART" id="SM00091">
    <property type="entry name" value="PAS"/>
    <property type="match status" value="1"/>
</dbReference>
<evidence type="ECO:0000256" key="4">
    <source>
        <dbReference type="ARBA" id="ARBA00023125"/>
    </source>
</evidence>
<dbReference type="InterPro" id="IPR013767">
    <property type="entry name" value="PAS_fold"/>
</dbReference>
<dbReference type="PANTHER" id="PTHR23042">
    <property type="entry name" value="CIRCADIAN PROTEIN CLOCK/ARNT/BMAL/PAS"/>
    <property type="match status" value="1"/>
</dbReference>
<evidence type="ECO:0000313" key="11">
    <source>
        <dbReference type="Proteomes" id="UP000050794"/>
    </source>
</evidence>
<evidence type="ECO:0000256" key="5">
    <source>
        <dbReference type="ARBA" id="ARBA00023163"/>
    </source>
</evidence>
<keyword evidence="2" id="KW-0677">Repeat</keyword>
<dbReference type="Gene3D" id="4.10.280.10">
    <property type="entry name" value="Helix-loop-helix DNA-binding domain"/>
    <property type="match status" value="1"/>
</dbReference>
<dbReference type="GO" id="GO:0003677">
    <property type="term" value="F:DNA binding"/>
    <property type="evidence" value="ECO:0007669"/>
    <property type="project" value="UniProtKB-KW"/>
</dbReference>
<dbReference type="WBParaSite" id="TCNE_0000812201-mRNA-1">
    <property type="protein sequence ID" value="TCNE_0000812201-mRNA-1"/>
    <property type="gene ID" value="TCNE_0000812201"/>
</dbReference>
<evidence type="ECO:0000256" key="1">
    <source>
        <dbReference type="ARBA" id="ARBA00004123"/>
    </source>
</evidence>
<evidence type="ECO:0000256" key="2">
    <source>
        <dbReference type="ARBA" id="ARBA00022737"/>
    </source>
</evidence>
<evidence type="ECO:0000256" key="7">
    <source>
        <dbReference type="SAM" id="MobiDB-lite"/>
    </source>
</evidence>
<dbReference type="SUPFAM" id="SSF55785">
    <property type="entry name" value="PYP-like sensor domain (PAS domain)"/>
    <property type="match status" value="1"/>
</dbReference>
<dbReference type="Gene3D" id="3.30.450.20">
    <property type="entry name" value="PAS domain"/>
    <property type="match status" value="2"/>
</dbReference>
<dbReference type="GO" id="GO:0046983">
    <property type="term" value="F:protein dimerization activity"/>
    <property type="evidence" value="ECO:0007669"/>
    <property type="project" value="InterPro"/>
</dbReference>
<dbReference type="PROSITE" id="PS50888">
    <property type="entry name" value="BHLH"/>
    <property type="match status" value="1"/>
</dbReference>
<dbReference type="InterPro" id="IPR036638">
    <property type="entry name" value="HLH_DNA-bd_sf"/>
</dbReference>
<gene>
    <name evidence="10" type="ORF">TCNE_LOCUS8122</name>
</gene>
<feature type="domain" description="PAS" evidence="8">
    <location>
        <begin position="122"/>
        <end position="199"/>
    </location>
</feature>
<accession>A0A183UI02</accession>
<evidence type="ECO:0000259" key="9">
    <source>
        <dbReference type="PROSITE" id="PS50888"/>
    </source>
</evidence>
<evidence type="ECO:0000313" key="12">
    <source>
        <dbReference type="WBParaSite" id="TCNE_0000812201-mRNA-1"/>
    </source>
</evidence>
<dbReference type="SUPFAM" id="SSF47459">
    <property type="entry name" value="HLH, helix-loop-helix DNA-binding domain"/>
    <property type="match status" value="1"/>
</dbReference>
<evidence type="ECO:0000256" key="3">
    <source>
        <dbReference type="ARBA" id="ARBA00023015"/>
    </source>
</evidence>
<protein>
    <submittedName>
        <fullName evidence="12">BHLH domain-containing protein</fullName>
    </submittedName>
</protein>
<dbReference type="Pfam" id="PF00010">
    <property type="entry name" value="HLH"/>
    <property type="match status" value="1"/>
</dbReference>
<dbReference type="InterPro" id="IPR050933">
    <property type="entry name" value="Circadian_TF"/>
</dbReference>